<keyword evidence="3" id="KW-1185">Reference proteome</keyword>
<evidence type="ECO:0000313" key="2">
    <source>
        <dbReference type="EMBL" id="MDI3236152.1"/>
    </source>
</evidence>
<dbReference type="RefSeq" id="WP_282357116.1">
    <property type="nucleotide sequence ID" value="NZ_JASBQV010000030.1"/>
</dbReference>
<dbReference type="SUPFAM" id="SSF55729">
    <property type="entry name" value="Acyl-CoA N-acyltransferases (Nat)"/>
    <property type="match status" value="1"/>
</dbReference>
<evidence type="ECO:0000259" key="1">
    <source>
        <dbReference type="PROSITE" id="PS51186"/>
    </source>
</evidence>
<gene>
    <name evidence="2" type="ORF">QK289_14150</name>
</gene>
<dbReference type="CDD" id="cd04301">
    <property type="entry name" value="NAT_SF"/>
    <property type="match status" value="1"/>
</dbReference>
<name>A0ABT6R5C2_9BACL</name>
<dbReference type="InterPro" id="IPR000182">
    <property type="entry name" value="GNAT_dom"/>
</dbReference>
<organism evidence="2 3">
    <name type="scientific">Exiguobacterium antarcticum</name>
    <dbReference type="NCBI Taxonomy" id="132920"/>
    <lineage>
        <taxon>Bacteria</taxon>
        <taxon>Bacillati</taxon>
        <taxon>Bacillota</taxon>
        <taxon>Bacilli</taxon>
        <taxon>Bacillales</taxon>
        <taxon>Bacillales Family XII. Incertae Sedis</taxon>
        <taxon>Exiguobacterium</taxon>
    </lineage>
</organism>
<reference evidence="2 3" key="1">
    <citation type="submission" date="2023-04" db="EMBL/GenBank/DDBJ databases">
        <title>Antarctic isolates genomes.</title>
        <authorList>
            <person name="Dimov S.G."/>
        </authorList>
    </citation>
    <scope>NUCLEOTIDE SEQUENCE [LARGE SCALE GENOMIC DNA]</scope>
    <source>
        <strain evidence="2 3">AL19</strain>
    </source>
</reference>
<accession>A0ABT6R5C2</accession>
<dbReference type="PANTHER" id="PTHR43259:SF1">
    <property type="entry name" value="N-ACETYLTRANSFERASE DOMAIN-CONTAINING PROTEIN"/>
    <property type="match status" value="1"/>
</dbReference>
<sequence length="157" mass="17969">MVKFEKMSETAYAAYLPEAIKEYAEEKIKAGTWAEVEAVDRSTAEYGQLLPDGIQTKQHYLFSILDDAEQTPVGMIWFQVSESTHGRTAFIFDFKIEAGHQGKGYGRQAIERLEQIARRMNIKKIKLHVFAHNARAIHLYETTGFITTDLHMTKTLN</sequence>
<dbReference type="PANTHER" id="PTHR43259">
    <property type="entry name" value="SPT10P"/>
    <property type="match status" value="1"/>
</dbReference>
<feature type="domain" description="N-acetyltransferase" evidence="1">
    <location>
        <begin position="18"/>
        <end position="157"/>
    </location>
</feature>
<dbReference type="PROSITE" id="PS51186">
    <property type="entry name" value="GNAT"/>
    <property type="match status" value="1"/>
</dbReference>
<dbReference type="InterPro" id="IPR016181">
    <property type="entry name" value="Acyl_CoA_acyltransferase"/>
</dbReference>
<proteinExistence type="predicted"/>
<comment type="caution">
    <text evidence="2">The sequence shown here is derived from an EMBL/GenBank/DDBJ whole genome shotgun (WGS) entry which is preliminary data.</text>
</comment>
<dbReference type="EMBL" id="JASBQV010000030">
    <property type="protein sequence ID" value="MDI3236152.1"/>
    <property type="molecule type" value="Genomic_DNA"/>
</dbReference>
<dbReference type="InterPro" id="IPR052829">
    <property type="entry name" value="N-acetyltransferase_domain"/>
</dbReference>
<dbReference type="Gene3D" id="3.40.630.30">
    <property type="match status" value="1"/>
</dbReference>
<evidence type="ECO:0000313" key="3">
    <source>
        <dbReference type="Proteomes" id="UP001243286"/>
    </source>
</evidence>
<protein>
    <submittedName>
        <fullName evidence="2">GNAT family N-acetyltransferase</fullName>
    </submittedName>
</protein>
<dbReference type="Pfam" id="PF00583">
    <property type="entry name" value="Acetyltransf_1"/>
    <property type="match status" value="1"/>
</dbReference>
<dbReference type="Proteomes" id="UP001243286">
    <property type="component" value="Unassembled WGS sequence"/>
</dbReference>